<accession>A0ABX0F0S8</accession>
<feature type="transmembrane region" description="Helical" evidence="7">
    <location>
        <begin position="106"/>
        <end position="126"/>
    </location>
</feature>
<evidence type="ECO:0000256" key="1">
    <source>
        <dbReference type="ARBA" id="ARBA00004651"/>
    </source>
</evidence>
<feature type="transmembrane region" description="Helical" evidence="7">
    <location>
        <begin position="32"/>
        <end position="52"/>
    </location>
</feature>
<keyword evidence="4 7" id="KW-0812">Transmembrane</keyword>
<proteinExistence type="inferred from homology"/>
<keyword evidence="10" id="KW-1185">Reference proteome</keyword>
<feature type="transmembrane region" description="Helical" evidence="7">
    <location>
        <begin position="312"/>
        <end position="333"/>
    </location>
</feature>
<feature type="transmembrane region" description="Helical" evidence="7">
    <location>
        <begin position="72"/>
        <end position="94"/>
    </location>
</feature>
<evidence type="ECO:0000313" key="10">
    <source>
        <dbReference type="Proteomes" id="UP001318301"/>
    </source>
</evidence>
<feature type="transmembrane region" description="Helical" evidence="7">
    <location>
        <begin position="268"/>
        <end position="291"/>
    </location>
</feature>
<evidence type="ECO:0000256" key="7">
    <source>
        <dbReference type="SAM" id="Phobius"/>
    </source>
</evidence>
<dbReference type="Pfam" id="PF01757">
    <property type="entry name" value="Acyl_transf_3"/>
    <property type="match status" value="1"/>
</dbReference>
<evidence type="ECO:0000259" key="8">
    <source>
        <dbReference type="Pfam" id="PF01757"/>
    </source>
</evidence>
<feature type="transmembrane region" description="Helical" evidence="7">
    <location>
        <begin position="158"/>
        <end position="177"/>
    </location>
</feature>
<evidence type="ECO:0000256" key="5">
    <source>
        <dbReference type="ARBA" id="ARBA00022989"/>
    </source>
</evidence>
<evidence type="ECO:0000256" key="2">
    <source>
        <dbReference type="ARBA" id="ARBA00007400"/>
    </source>
</evidence>
<gene>
    <name evidence="9" type="ORF">EWU23_11300</name>
</gene>
<name>A0ABX0F0S8_9BACT</name>
<dbReference type="PANTHER" id="PTHR40074:SF2">
    <property type="entry name" value="O-ACETYLTRANSFERASE WECH"/>
    <property type="match status" value="1"/>
</dbReference>
<feature type="transmembrane region" description="Helical" evidence="7">
    <location>
        <begin position="212"/>
        <end position="229"/>
    </location>
</feature>
<evidence type="ECO:0000256" key="6">
    <source>
        <dbReference type="ARBA" id="ARBA00023136"/>
    </source>
</evidence>
<evidence type="ECO:0000256" key="4">
    <source>
        <dbReference type="ARBA" id="ARBA00022692"/>
    </source>
</evidence>
<evidence type="ECO:0000313" key="9">
    <source>
        <dbReference type="EMBL" id="NGZ45062.1"/>
    </source>
</evidence>
<dbReference type="PANTHER" id="PTHR40074">
    <property type="entry name" value="O-ACETYLTRANSFERASE WECH"/>
    <property type="match status" value="1"/>
</dbReference>
<feature type="transmembrane region" description="Helical" evidence="7">
    <location>
        <begin position="189"/>
        <end position="206"/>
    </location>
</feature>
<keyword evidence="3" id="KW-1003">Cell membrane</keyword>
<dbReference type="InterPro" id="IPR002656">
    <property type="entry name" value="Acyl_transf_3_dom"/>
</dbReference>
<dbReference type="Proteomes" id="UP001318301">
    <property type="component" value="Unassembled WGS sequence"/>
</dbReference>
<keyword evidence="6 7" id="KW-0472">Membrane</keyword>
<keyword evidence="5 7" id="KW-1133">Transmembrane helix</keyword>
<dbReference type="EMBL" id="SEWW01000008">
    <property type="protein sequence ID" value="NGZ45062.1"/>
    <property type="molecule type" value="Genomic_DNA"/>
</dbReference>
<comment type="subcellular location">
    <subcellularLocation>
        <location evidence="1">Cell membrane</location>
        <topology evidence="1">Multi-pass membrane protein</topology>
    </subcellularLocation>
</comment>
<protein>
    <recommendedName>
        <fullName evidence="8">Acyltransferase 3 domain-containing protein</fullName>
    </recommendedName>
</protein>
<feature type="transmembrane region" description="Helical" evidence="7">
    <location>
        <begin position="339"/>
        <end position="360"/>
    </location>
</feature>
<comment type="caution">
    <text evidence="9">The sequence shown here is derived from an EMBL/GenBank/DDBJ whole genome shotgun (WGS) entry which is preliminary data.</text>
</comment>
<feature type="transmembrane region" description="Helical" evidence="7">
    <location>
        <begin position="241"/>
        <end position="262"/>
    </location>
</feature>
<reference evidence="9 10" key="1">
    <citation type="submission" date="2019-02" db="EMBL/GenBank/DDBJ databases">
        <title>Genome of a new Bacteroidetes strain.</title>
        <authorList>
            <person name="Pitt A."/>
        </authorList>
    </citation>
    <scope>NUCLEOTIDE SEQUENCE [LARGE SCALE GENOMIC DNA]</scope>
    <source>
        <strain evidence="9 10">50C-KIRBA</strain>
    </source>
</reference>
<comment type="similarity">
    <text evidence="2">Belongs to the acyltransferase 3 family.</text>
</comment>
<organism evidence="9 10">
    <name type="scientific">Aquirufa beregesia</name>
    <dbReference type="NCBI Taxonomy" id="2516556"/>
    <lineage>
        <taxon>Bacteria</taxon>
        <taxon>Pseudomonadati</taxon>
        <taxon>Bacteroidota</taxon>
        <taxon>Cytophagia</taxon>
        <taxon>Cytophagales</taxon>
        <taxon>Flectobacillaceae</taxon>
        <taxon>Aquirufa</taxon>
    </lineage>
</organism>
<evidence type="ECO:0000256" key="3">
    <source>
        <dbReference type="ARBA" id="ARBA00022475"/>
    </source>
</evidence>
<feature type="domain" description="Acyltransferase 3" evidence="8">
    <location>
        <begin position="33"/>
        <end position="356"/>
    </location>
</feature>
<sequence>MPMPYLQLPRNACIVNLLQVLIMQISKANGPIIWLTNLRVIAILAVILIHSAANLLLSFHKVPDALWWNANVYNGCMRFAVPIFVMLTGALVLGKEEPYGSFVSKSFQRIVVPFLFWNIFFVYFNWAVRLRGKAFHSLEELIRWIGQQYFTGGSYHFWYVYMVMGLYLFIPIISSWVRQASERQIQYFLGIWILTIIFNNPHFPVLDSPVPLPYFTGYLGYLVLGYYLRHKDFENLNQIRIWAMVLFVLGTAWTLIGTYQLSLRDGKFYGLLYANFSPSVVLSTAGLFLLCKYFPFEIRVLIPLREWISSHSYGIYLVHILVLFYIAKIGIHYKLVHPSLGIPLTAFSCLLISGSIVWLLRKIPGGAKVSG</sequence>